<evidence type="ECO:0000313" key="2">
    <source>
        <dbReference type="EMBL" id="MFM1724184.1"/>
    </source>
</evidence>
<name>A0ABW9FFV4_9NOCA</name>
<dbReference type="NCBIfam" id="TIGR04089">
    <property type="entry name" value="exp_by_SipW_III"/>
    <property type="match status" value="1"/>
</dbReference>
<accession>A0ABW9FFV4</accession>
<proteinExistence type="predicted"/>
<dbReference type="InterPro" id="IPR024006">
    <property type="entry name" value="Alt_signal_exp_actinobact"/>
</dbReference>
<keyword evidence="1" id="KW-0732">Signal</keyword>
<evidence type="ECO:0000313" key="3">
    <source>
        <dbReference type="Proteomes" id="UP001629745"/>
    </source>
</evidence>
<reference evidence="2 3" key="1">
    <citation type="submission" date="2023-11" db="EMBL/GenBank/DDBJ databases">
        <authorList>
            <person name="Val-Calvo J."/>
            <person name="Scortti M."/>
            <person name="Vazquez-Boland J."/>
        </authorList>
    </citation>
    <scope>NUCLEOTIDE SEQUENCE [LARGE SCALE GENOMIC DNA]</scope>
    <source>
        <strain evidence="2 3">PAM 2766</strain>
    </source>
</reference>
<dbReference type="InterPro" id="IPR023833">
    <property type="entry name" value="Signal_pept_SipW-depend-type"/>
</dbReference>
<dbReference type="RefSeq" id="WP_420164734.1">
    <property type="nucleotide sequence ID" value="NZ_JBDLNV010000004.1"/>
</dbReference>
<feature type="chain" id="PRO_5045931565" evidence="1">
    <location>
        <begin position="27"/>
        <end position="175"/>
    </location>
</feature>
<feature type="signal peptide" evidence="1">
    <location>
        <begin position="1"/>
        <end position="26"/>
    </location>
</feature>
<protein>
    <submittedName>
        <fullName evidence="2">Alternate-type signal peptide domain-containing protein</fullName>
    </submittedName>
</protein>
<sequence>MNKKTKGAIAAGAAAVLLAGGAGTMAAWTSSQSVTGGDIKSGHLTVTQKSGTTAGWSWSTPGKSGTFNPASETLVPGDSVTYTGTYVLGIKGTNLKADLTVGTLDGGALPAGLSFSTSGSSSSLTDLNESNNGNEVTVTGTLTFAGTATGSMDQTVDISDVAVTLKQTAPAAATP</sequence>
<keyword evidence="3" id="KW-1185">Reference proteome</keyword>
<organism evidence="2 3">
    <name type="scientific">Rhodococcus parequi</name>
    <dbReference type="NCBI Taxonomy" id="3137122"/>
    <lineage>
        <taxon>Bacteria</taxon>
        <taxon>Bacillati</taxon>
        <taxon>Actinomycetota</taxon>
        <taxon>Actinomycetes</taxon>
        <taxon>Mycobacteriales</taxon>
        <taxon>Nocardiaceae</taxon>
        <taxon>Rhodococcus</taxon>
    </lineage>
</organism>
<gene>
    <name evidence="2" type="ORF">ABEU20_002761</name>
</gene>
<dbReference type="NCBIfam" id="TIGR04088">
    <property type="entry name" value="cognate_SipW"/>
    <property type="match status" value="1"/>
</dbReference>
<dbReference type="Proteomes" id="UP001629745">
    <property type="component" value="Unassembled WGS sequence"/>
</dbReference>
<dbReference type="EMBL" id="JBDLNV010000004">
    <property type="protein sequence ID" value="MFM1724184.1"/>
    <property type="molecule type" value="Genomic_DNA"/>
</dbReference>
<comment type="caution">
    <text evidence="2">The sequence shown here is derived from an EMBL/GenBank/DDBJ whole genome shotgun (WGS) entry which is preliminary data.</text>
</comment>
<evidence type="ECO:0000256" key="1">
    <source>
        <dbReference type="SAM" id="SignalP"/>
    </source>
</evidence>